<evidence type="ECO:0000313" key="2">
    <source>
        <dbReference type="EMBL" id="HHS28411.1"/>
    </source>
</evidence>
<dbReference type="EMBL" id="DTGR01000027">
    <property type="protein sequence ID" value="HHS28411.1"/>
    <property type="molecule type" value="Genomic_DNA"/>
</dbReference>
<organism evidence="2">
    <name type="scientific">Desulfobacca acetoxidans</name>
    <dbReference type="NCBI Taxonomy" id="60893"/>
    <lineage>
        <taxon>Bacteria</taxon>
        <taxon>Pseudomonadati</taxon>
        <taxon>Thermodesulfobacteriota</taxon>
        <taxon>Desulfobaccia</taxon>
        <taxon>Desulfobaccales</taxon>
        <taxon>Desulfobaccaceae</taxon>
        <taxon>Desulfobacca</taxon>
    </lineage>
</organism>
<evidence type="ECO:0000256" key="1">
    <source>
        <dbReference type="SAM" id="SignalP"/>
    </source>
</evidence>
<feature type="chain" id="PRO_5031126644" description="Transporter" evidence="1">
    <location>
        <begin position="24"/>
        <end position="361"/>
    </location>
</feature>
<proteinExistence type="predicted"/>
<gene>
    <name evidence="2" type="ORF">ENV52_01755</name>
</gene>
<keyword evidence="1" id="KW-0732">Signal</keyword>
<feature type="signal peptide" evidence="1">
    <location>
        <begin position="1"/>
        <end position="23"/>
    </location>
</feature>
<accession>A0A7V6A1W5</accession>
<comment type="caution">
    <text evidence="2">The sequence shown here is derived from an EMBL/GenBank/DDBJ whole genome shotgun (WGS) entry which is preliminary data.</text>
</comment>
<evidence type="ECO:0008006" key="3">
    <source>
        <dbReference type="Google" id="ProtNLM"/>
    </source>
</evidence>
<sequence length="361" mass="39565">MRKWVLCLACVVSLLSYGAAAWAQSTEAPTVGEERQKEQKQKDLATRVTEVERGGALLPYGRLVIEPSFEYDHISGANTSISGFTIFQAILIGKVSTQKLKRDIFIPALTVRAGLKNAELYVRIPYFFRTDDIIFPVSGGATTTLHERAFSDNHLGDITSYIYYHAIREGQWKPWVPDTVLRFGVSFPTGQDPYSLTRRYIPDLGAIIPVQFPTGTGHWGVVIGSTFVKTVDPAVLFLNVAWYENFSRNVGSAGSPAINFGNIKLGNTFEYSAGLILSLQERLSMSFAIDQRITGGTTQNGVTLADSSLNAITFNIGGTYVIPPRMAVDFVVGIGLSQDAPDVSMLIRVPILFKLGNLGKK</sequence>
<protein>
    <recommendedName>
        <fullName evidence="3">Transporter</fullName>
    </recommendedName>
</protein>
<name>A0A7V6A1W5_9BACT</name>
<reference evidence="2" key="1">
    <citation type="journal article" date="2020" name="mSystems">
        <title>Genome- and Community-Level Interaction Insights into Carbon Utilization and Element Cycling Functions of Hydrothermarchaeota in Hydrothermal Sediment.</title>
        <authorList>
            <person name="Zhou Z."/>
            <person name="Liu Y."/>
            <person name="Xu W."/>
            <person name="Pan J."/>
            <person name="Luo Z.H."/>
            <person name="Li M."/>
        </authorList>
    </citation>
    <scope>NUCLEOTIDE SEQUENCE [LARGE SCALE GENOMIC DNA]</scope>
    <source>
        <strain evidence="2">SpSt-767</strain>
    </source>
</reference>
<dbReference type="AlphaFoldDB" id="A0A7V6A1W5"/>